<proteinExistence type="predicted"/>
<reference evidence="1 2" key="1">
    <citation type="submission" date="2019-05" db="EMBL/GenBank/DDBJ databases">
        <title>Another draft genome of Portunus trituberculatus and its Hox gene families provides insights of decapod evolution.</title>
        <authorList>
            <person name="Jeong J.-H."/>
            <person name="Song I."/>
            <person name="Kim S."/>
            <person name="Choi T."/>
            <person name="Kim D."/>
            <person name="Ryu S."/>
            <person name="Kim W."/>
        </authorList>
    </citation>
    <scope>NUCLEOTIDE SEQUENCE [LARGE SCALE GENOMIC DNA]</scope>
    <source>
        <tissue evidence="1">Muscle</tissue>
    </source>
</reference>
<name>A0A5B7GWJ8_PORTR</name>
<sequence length="115" mass="12827">MVHCRYGVSLSMAHFRYLVRLVVLPLQAQLRIGHKLTCLPSLSPVQLMGINSKPFPSTNNKSDATMNVFKSHHVVVVNLFRTARFDDILCCSDVQMIQSVVAIARNGQTQNLTTS</sequence>
<evidence type="ECO:0000313" key="1">
    <source>
        <dbReference type="EMBL" id="MPC61278.1"/>
    </source>
</evidence>
<evidence type="ECO:0000313" key="2">
    <source>
        <dbReference type="Proteomes" id="UP000324222"/>
    </source>
</evidence>
<dbReference type="Proteomes" id="UP000324222">
    <property type="component" value="Unassembled WGS sequence"/>
</dbReference>
<dbReference type="EMBL" id="VSRR010018363">
    <property type="protein sequence ID" value="MPC61278.1"/>
    <property type="molecule type" value="Genomic_DNA"/>
</dbReference>
<organism evidence="1 2">
    <name type="scientific">Portunus trituberculatus</name>
    <name type="common">Swimming crab</name>
    <name type="synonym">Neptunus trituberculatus</name>
    <dbReference type="NCBI Taxonomy" id="210409"/>
    <lineage>
        <taxon>Eukaryota</taxon>
        <taxon>Metazoa</taxon>
        <taxon>Ecdysozoa</taxon>
        <taxon>Arthropoda</taxon>
        <taxon>Crustacea</taxon>
        <taxon>Multicrustacea</taxon>
        <taxon>Malacostraca</taxon>
        <taxon>Eumalacostraca</taxon>
        <taxon>Eucarida</taxon>
        <taxon>Decapoda</taxon>
        <taxon>Pleocyemata</taxon>
        <taxon>Brachyura</taxon>
        <taxon>Eubrachyura</taxon>
        <taxon>Portunoidea</taxon>
        <taxon>Portunidae</taxon>
        <taxon>Portuninae</taxon>
        <taxon>Portunus</taxon>
    </lineage>
</organism>
<comment type="caution">
    <text evidence="1">The sequence shown here is derived from an EMBL/GenBank/DDBJ whole genome shotgun (WGS) entry which is preliminary data.</text>
</comment>
<keyword evidence="2" id="KW-1185">Reference proteome</keyword>
<dbReference type="AlphaFoldDB" id="A0A5B7GWJ8"/>
<accession>A0A5B7GWJ8</accession>
<protein>
    <submittedName>
        <fullName evidence="1">Uncharacterized protein</fullName>
    </submittedName>
</protein>
<gene>
    <name evidence="1" type="ORF">E2C01_055347</name>
</gene>